<comment type="caution">
    <text evidence="4">The sequence shown here is derived from an EMBL/GenBank/DDBJ whole genome shotgun (WGS) entry which is preliminary data.</text>
</comment>
<dbReference type="AlphaFoldDB" id="W4Q9A9"/>
<organism evidence="4 5">
    <name type="scientific">Halalkalibacter wakoensis JCM 9140</name>
    <dbReference type="NCBI Taxonomy" id="1236970"/>
    <lineage>
        <taxon>Bacteria</taxon>
        <taxon>Bacillati</taxon>
        <taxon>Bacillota</taxon>
        <taxon>Bacilli</taxon>
        <taxon>Bacillales</taxon>
        <taxon>Bacillaceae</taxon>
        <taxon>Halalkalibacter</taxon>
    </lineage>
</organism>
<dbReference type="OrthoDB" id="9815602at2"/>
<dbReference type="RefSeq" id="WP_034749964.1">
    <property type="nucleotide sequence ID" value="NZ_BAUT01000074.1"/>
</dbReference>
<evidence type="ECO:0000313" key="4">
    <source>
        <dbReference type="EMBL" id="GAE27964.1"/>
    </source>
</evidence>
<dbReference type="Gene3D" id="3.40.190.10">
    <property type="entry name" value="Periplasmic binding protein-like II"/>
    <property type="match status" value="2"/>
</dbReference>
<dbReference type="GO" id="GO:0009228">
    <property type="term" value="P:thiamine biosynthetic process"/>
    <property type="evidence" value="ECO:0007669"/>
    <property type="project" value="InterPro"/>
</dbReference>
<feature type="region of interest" description="Disordered" evidence="1">
    <location>
        <begin position="25"/>
        <end position="44"/>
    </location>
</feature>
<accession>W4Q9A9</accession>
<dbReference type="Pfam" id="PF09084">
    <property type="entry name" value="NMT1"/>
    <property type="match status" value="1"/>
</dbReference>
<feature type="chain" id="PRO_5038674591" evidence="2">
    <location>
        <begin position="23"/>
        <end position="361"/>
    </location>
</feature>
<keyword evidence="5" id="KW-1185">Reference proteome</keyword>
<feature type="compositionally biased region" description="Acidic residues" evidence="1">
    <location>
        <begin position="32"/>
        <end position="44"/>
    </location>
</feature>
<evidence type="ECO:0000256" key="2">
    <source>
        <dbReference type="SAM" id="SignalP"/>
    </source>
</evidence>
<feature type="signal peptide" evidence="2">
    <location>
        <begin position="1"/>
        <end position="22"/>
    </location>
</feature>
<dbReference type="PROSITE" id="PS51257">
    <property type="entry name" value="PROKAR_LIPOPROTEIN"/>
    <property type="match status" value="1"/>
</dbReference>
<evidence type="ECO:0000259" key="3">
    <source>
        <dbReference type="Pfam" id="PF09084"/>
    </source>
</evidence>
<dbReference type="InterPro" id="IPR015168">
    <property type="entry name" value="SsuA/THI5"/>
</dbReference>
<evidence type="ECO:0000256" key="1">
    <source>
        <dbReference type="SAM" id="MobiDB-lite"/>
    </source>
</evidence>
<evidence type="ECO:0000313" key="5">
    <source>
        <dbReference type="Proteomes" id="UP000018890"/>
    </source>
</evidence>
<dbReference type="PANTHER" id="PTHR31528:SF3">
    <property type="entry name" value="THIAMINE BIOSYNTHESIS PROTEIN HI_0357-RELATED"/>
    <property type="match status" value="1"/>
</dbReference>
<dbReference type="InterPro" id="IPR027939">
    <property type="entry name" value="NMT1/THI5"/>
</dbReference>
<keyword evidence="2" id="KW-0732">Signal</keyword>
<protein>
    <submittedName>
        <fullName evidence="4">Hydroxymethylpyrimidine ABC transporter</fullName>
    </submittedName>
</protein>
<proteinExistence type="predicted"/>
<dbReference type="Proteomes" id="UP000018890">
    <property type="component" value="Unassembled WGS sequence"/>
</dbReference>
<dbReference type="EMBL" id="BAUT01000074">
    <property type="protein sequence ID" value="GAE27964.1"/>
    <property type="molecule type" value="Genomic_DNA"/>
</dbReference>
<dbReference type="STRING" id="1236970.JCM9140_4133"/>
<sequence>MKQFVKLLVLSVLILVGLAACGGSEESAAPEQSDEDVQVEETQVDTAEEVVEGDVIGEPEVTDLTIRLNWRIKGEFAPFFVTQEKGFFEEFGLNVEVLEGNGSANTMQAVAGGQDHFGVTSTVEPAQGIVEGMPIKMVASYMNRSPIMIASHPDTPVETPKDLEGKSIAMSIASTFTNIYPYFLETNDVDESLVESVQVESSARNGLFLNKEVDAVAIFSTNEFPIFEKELGTELTPLYLSDFGYDLSGLTLIGNVKFLEENPNTVKRFLAAIDKGFQYTLENQEEAAQLVADLFPDGIDVETASAQLELLEEIALFDGVPFGYMTEDNMNRTLDILEVSDLIGDRYDLDRYYTNEFLPVD</sequence>
<feature type="domain" description="SsuA/THI5-like" evidence="3">
    <location>
        <begin position="75"/>
        <end position="287"/>
    </location>
</feature>
<gene>
    <name evidence="4" type="ORF">JCM9140_4133</name>
</gene>
<reference evidence="4" key="1">
    <citation type="journal article" date="2014" name="Genome Announc.">
        <title>Draft Genome Sequences of Three Alkaliphilic Bacillus Strains, Bacillus wakoensis JCM 9140T, Bacillus akibai JCM 9157T, and Bacillus hemicellulosilyticus JCM 9152T.</title>
        <authorList>
            <person name="Yuki M."/>
            <person name="Oshima K."/>
            <person name="Suda W."/>
            <person name="Oshida Y."/>
            <person name="Kitamura K."/>
            <person name="Iida T."/>
            <person name="Hattori M."/>
            <person name="Ohkuma M."/>
        </authorList>
    </citation>
    <scope>NUCLEOTIDE SEQUENCE [LARGE SCALE GENOMIC DNA]</scope>
    <source>
        <strain evidence="4">JCM 9140</strain>
    </source>
</reference>
<dbReference type="SUPFAM" id="SSF53850">
    <property type="entry name" value="Periplasmic binding protein-like II"/>
    <property type="match status" value="1"/>
</dbReference>
<name>W4Q9A9_9BACI</name>
<dbReference type="PANTHER" id="PTHR31528">
    <property type="entry name" value="4-AMINO-5-HYDROXYMETHYL-2-METHYLPYRIMIDINE PHOSPHATE SYNTHASE THI11-RELATED"/>
    <property type="match status" value="1"/>
</dbReference>